<dbReference type="RefSeq" id="WP_377172103.1">
    <property type="nucleotide sequence ID" value="NZ_JBHSMQ010000016.1"/>
</dbReference>
<dbReference type="Proteomes" id="UP001596052">
    <property type="component" value="Unassembled WGS sequence"/>
</dbReference>
<dbReference type="Pfam" id="PF07007">
    <property type="entry name" value="LprI"/>
    <property type="match status" value="1"/>
</dbReference>
<keyword evidence="4" id="KW-1185">Reference proteome</keyword>
<comment type="caution">
    <text evidence="3">The sequence shown here is derived from an EMBL/GenBank/DDBJ whole genome shotgun (WGS) entry which is preliminary data.</text>
</comment>
<name>A0ABW0KXJ2_9BACT</name>
<reference evidence="4" key="1">
    <citation type="journal article" date="2019" name="Int. J. Syst. Evol. Microbiol.">
        <title>The Global Catalogue of Microorganisms (GCM) 10K type strain sequencing project: providing services to taxonomists for standard genome sequencing and annotation.</title>
        <authorList>
            <consortium name="The Broad Institute Genomics Platform"/>
            <consortium name="The Broad Institute Genome Sequencing Center for Infectious Disease"/>
            <person name="Wu L."/>
            <person name="Ma J."/>
        </authorList>
    </citation>
    <scope>NUCLEOTIDE SEQUENCE [LARGE SCALE GENOMIC DNA]</scope>
    <source>
        <strain evidence="4">CGMCC 4.1469</strain>
    </source>
</reference>
<feature type="signal peptide" evidence="1">
    <location>
        <begin position="1"/>
        <end position="23"/>
    </location>
</feature>
<feature type="domain" description="Lysozyme inhibitor LprI-like N-terminal" evidence="2">
    <location>
        <begin position="30"/>
        <end position="76"/>
    </location>
</feature>
<dbReference type="EMBL" id="JBHSMQ010000016">
    <property type="protein sequence ID" value="MFC5458104.1"/>
    <property type="molecule type" value="Genomic_DNA"/>
</dbReference>
<evidence type="ECO:0000259" key="2">
    <source>
        <dbReference type="Pfam" id="PF07007"/>
    </source>
</evidence>
<proteinExistence type="predicted"/>
<dbReference type="InterPro" id="IPR009739">
    <property type="entry name" value="LprI-like_N"/>
</dbReference>
<evidence type="ECO:0000313" key="3">
    <source>
        <dbReference type="EMBL" id="MFC5458104.1"/>
    </source>
</evidence>
<organism evidence="3 4">
    <name type="scientific">Prosthecobacter fluviatilis</name>
    <dbReference type="NCBI Taxonomy" id="445931"/>
    <lineage>
        <taxon>Bacteria</taxon>
        <taxon>Pseudomonadati</taxon>
        <taxon>Verrucomicrobiota</taxon>
        <taxon>Verrucomicrobiia</taxon>
        <taxon>Verrucomicrobiales</taxon>
        <taxon>Verrucomicrobiaceae</taxon>
        <taxon>Prosthecobacter</taxon>
    </lineage>
</organism>
<accession>A0ABW0KXJ2</accession>
<feature type="chain" id="PRO_5046203103" evidence="1">
    <location>
        <begin position="24"/>
        <end position="248"/>
    </location>
</feature>
<keyword evidence="1" id="KW-0732">Signal</keyword>
<protein>
    <submittedName>
        <fullName evidence="3">Lysozyme inhibitor LprI family protein</fullName>
    </submittedName>
</protein>
<evidence type="ECO:0000256" key="1">
    <source>
        <dbReference type="SAM" id="SignalP"/>
    </source>
</evidence>
<gene>
    <name evidence="3" type="ORF">ACFQDI_24755</name>
</gene>
<evidence type="ECO:0000313" key="4">
    <source>
        <dbReference type="Proteomes" id="UP001596052"/>
    </source>
</evidence>
<sequence>MRHAISALSLLLLITAGTGSARAEEKPLTRDAAKVLFDKADRALNEAWAAVKRKLPEKDFNKLKEDQRSWVEYRDCLARSPLFTGAGGQDDLPLDAPEYLEAAAGLEDERSEWLKGLIHEWKDETLSGVYSDSRGGRVEVAEEGGHLYFSISVVRGPTSHGGDISGVAVWNAPIGWYSDKGIDKDKSDETNLSFVLRERKLEITGANTGYYLGARAYFDGSYVKVKTLDVKAHSEMVKAAKKGQLPEK</sequence>
<dbReference type="Gene3D" id="1.20.1270.180">
    <property type="match status" value="1"/>
</dbReference>